<protein>
    <submittedName>
        <fullName evidence="2">DUF3016 domain-containing protein</fullName>
    </submittedName>
</protein>
<sequence>MKYRWIALGLLAAMGAAHADVQVSFIKPETFVDIKDNSGFRDEDVLKDIEKHLVGQAQKYLPGKDVRIEVTDVDLAGQVEPLGRSTTWVRVMRTVTLPSIWLNYEVREEGKVVRQGKAVLGDMNYQSGFNNYFSSDTLRYEKRMIDQWFGSEFRTDTASASPASH</sequence>
<proteinExistence type="predicted"/>
<dbReference type="Pfam" id="PF11454">
    <property type="entry name" value="DUF3016"/>
    <property type="match status" value="1"/>
</dbReference>
<dbReference type="RefSeq" id="WP_394488596.1">
    <property type="nucleotide sequence ID" value="NZ_JBIGIA010000009.1"/>
</dbReference>
<comment type="caution">
    <text evidence="2">The sequence shown here is derived from an EMBL/GenBank/DDBJ whole genome shotgun (WGS) entry which is preliminary data.</text>
</comment>
<keyword evidence="1" id="KW-0732">Signal</keyword>
<evidence type="ECO:0000256" key="1">
    <source>
        <dbReference type="SAM" id="SignalP"/>
    </source>
</evidence>
<keyword evidence="3" id="KW-1185">Reference proteome</keyword>
<feature type="signal peptide" evidence="1">
    <location>
        <begin position="1"/>
        <end position="19"/>
    </location>
</feature>
<gene>
    <name evidence="2" type="ORF">ACG00X_12940</name>
</gene>
<organism evidence="2 3">
    <name type="scientific">Pelomonas nitida</name>
    <dbReference type="NCBI Taxonomy" id="3299027"/>
    <lineage>
        <taxon>Bacteria</taxon>
        <taxon>Pseudomonadati</taxon>
        <taxon>Pseudomonadota</taxon>
        <taxon>Betaproteobacteria</taxon>
        <taxon>Burkholderiales</taxon>
        <taxon>Sphaerotilaceae</taxon>
        <taxon>Roseateles</taxon>
    </lineage>
</organism>
<evidence type="ECO:0000313" key="2">
    <source>
        <dbReference type="EMBL" id="MFG6457740.1"/>
    </source>
</evidence>
<accession>A0ABW7G757</accession>
<evidence type="ECO:0000313" key="3">
    <source>
        <dbReference type="Proteomes" id="UP001606305"/>
    </source>
</evidence>
<feature type="chain" id="PRO_5045812847" evidence="1">
    <location>
        <begin position="20"/>
        <end position="165"/>
    </location>
</feature>
<name>A0ABW7G757_9BURK</name>
<dbReference type="InterPro" id="IPR021557">
    <property type="entry name" value="DUF3016"/>
</dbReference>
<dbReference type="Proteomes" id="UP001606305">
    <property type="component" value="Unassembled WGS sequence"/>
</dbReference>
<dbReference type="EMBL" id="JBIGIA010000009">
    <property type="protein sequence ID" value="MFG6457740.1"/>
    <property type="molecule type" value="Genomic_DNA"/>
</dbReference>
<reference evidence="2 3" key="1">
    <citation type="submission" date="2024-09" db="EMBL/GenBank/DDBJ databases">
        <title>Novel species of the genus Pelomonas and Roseateles isolated from streams.</title>
        <authorList>
            <person name="Lu H."/>
        </authorList>
    </citation>
    <scope>NUCLEOTIDE SEQUENCE [LARGE SCALE GENOMIC DNA]</scope>
    <source>
        <strain evidence="2 3">BYS96W</strain>
    </source>
</reference>